<dbReference type="InterPro" id="IPR000215">
    <property type="entry name" value="Serpin_fam"/>
</dbReference>
<evidence type="ECO:0000256" key="3">
    <source>
        <dbReference type="ARBA" id="ARBA00022900"/>
    </source>
</evidence>
<accession>A0A6J2UIZ9</accession>
<dbReference type="Gene3D" id="2.30.39.10">
    <property type="entry name" value="Alpha-1-antitrypsin, domain 1"/>
    <property type="match status" value="1"/>
</dbReference>
<sequence>MRSPKTWVCGLLPLLVLYIPSINAMNDSNDVRDVAEFSRRLAIFSINVYGKLSLLKSNENVVFSPFSIQTCAAMARIGAEGQTAEELDRGLGLVSSNVTEIAESYNRVLSIYEKSNILRIANKIYVMQDYALNDEYNALLAQKFLSSAENIDFGQSEKAANAINGWVEERTNNLIKNLIPPSALNGLTRLVLVNAIHFKGTWVHKFPKHATHSELFYLNDDESVNVPMMNLKDRFRYADLPDLDATALEMPYADSDLSMLVILPKSKTGLQQLEKKLQSVPLSQVTDKLYSTQVIVKFPKFKAEFQVELTNVFKELGMSRMFSSKAEFGKMLQSPESLQVSAVIHKAFIDVNEEGTEAAAATGVVVRKKRSAPMPPVDFYANRPFIYAITHREAQQGLPIFLGSVSRLSEVTLQTPSSSEHDEL</sequence>
<dbReference type="GO" id="GO:0004867">
    <property type="term" value="F:serine-type endopeptidase inhibitor activity"/>
    <property type="evidence" value="ECO:0007669"/>
    <property type="project" value="UniProtKB-KW"/>
</dbReference>
<keyword evidence="3 8" id="KW-0722">Serine protease inhibitor</keyword>
<dbReference type="InterPro" id="IPR023795">
    <property type="entry name" value="Serpin_CS"/>
</dbReference>
<proteinExistence type="inferred from homology"/>
<protein>
    <submittedName>
        <fullName evidence="8">Serine protease inhibitor 42Dd-like isoform X1</fullName>
    </submittedName>
</protein>
<dbReference type="Proteomes" id="UP000504634">
    <property type="component" value="Unplaced"/>
</dbReference>
<gene>
    <name evidence="8" type="primary">LOC115634077</name>
</gene>
<dbReference type="PROSITE" id="PS00284">
    <property type="entry name" value="SERPIN"/>
    <property type="match status" value="1"/>
</dbReference>
<dbReference type="RefSeq" id="XP_030387483.1">
    <property type="nucleotide sequence ID" value="XM_030531623.1"/>
</dbReference>
<keyword evidence="7" id="KW-1185">Reference proteome</keyword>
<dbReference type="InterPro" id="IPR036186">
    <property type="entry name" value="Serpin_sf"/>
</dbReference>
<name>A0A6J2UIZ9_DROLE</name>
<keyword evidence="5" id="KW-0732">Signal</keyword>
<organism evidence="7 8">
    <name type="scientific">Drosophila lebanonensis</name>
    <name type="common">Fruit fly</name>
    <name type="synonym">Scaptodrosophila lebanonensis</name>
    <dbReference type="NCBI Taxonomy" id="7225"/>
    <lineage>
        <taxon>Eukaryota</taxon>
        <taxon>Metazoa</taxon>
        <taxon>Ecdysozoa</taxon>
        <taxon>Arthropoda</taxon>
        <taxon>Hexapoda</taxon>
        <taxon>Insecta</taxon>
        <taxon>Pterygota</taxon>
        <taxon>Neoptera</taxon>
        <taxon>Endopterygota</taxon>
        <taxon>Diptera</taxon>
        <taxon>Brachycera</taxon>
        <taxon>Muscomorpha</taxon>
        <taxon>Ephydroidea</taxon>
        <taxon>Drosophilidae</taxon>
        <taxon>Scaptodrosophila</taxon>
    </lineage>
</organism>
<dbReference type="SUPFAM" id="SSF56574">
    <property type="entry name" value="Serpins"/>
    <property type="match status" value="1"/>
</dbReference>
<evidence type="ECO:0000256" key="1">
    <source>
        <dbReference type="ARBA" id="ARBA00009500"/>
    </source>
</evidence>
<dbReference type="CDD" id="cd19601">
    <property type="entry name" value="serpin42Da-like"/>
    <property type="match status" value="1"/>
</dbReference>
<dbReference type="InterPro" id="IPR042178">
    <property type="entry name" value="Serpin_sf_1"/>
</dbReference>
<dbReference type="InterPro" id="IPR042185">
    <property type="entry name" value="Serpin_sf_2"/>
</dbReference>
<dbReference type="PANTHER" id="PTHR11461">
    <property type="entry name" value="SERINE PROTEASE INHIBITOR, SERPIN"/>
    <property type="match status" value="1"/>
</dbReference>
<dbReference type="PANTHER" id="PTHR11461:SF211">
    <property type="entry name" value="GH10112P-RELATED"/>
    <property type="match status" value="1"/>
</dbReference>
<dbReference type="Gene3D" id="3.30.497.10">
    <property type="entry name" value="Antithrombin, subunit I, domain 2"/>
    <property type="match status" value="1"/>
</dbReference>
<evidence type="ECO:0000313" key="7">
    <source>
        <dbReference type="Proteomes" id="UP000504634"/>
    </source>
</evidence>
<dbReference type="Pfam" id="PF00079">
    <property type="entry name" value="Serpin"/>
    <property type="match status" value="1"/>
</dbReference>
<dbReference type="GO" id="GO:0005615">
    <property type="term" value="C:extracellular space"/>
    <property type="evidence" value="ECO:0007669"/>
    <property type="project" value="InterPro"/>
</dbReference>
<comment type="similarity">
    <text evidence="1 4">Belongs to the serpin family.</text>
</comment>
<keyword evidence="2 8" id="KW-0646">Protease inhibitor</keyword>
<dbReference type="InterPro" id="IPR023796">
    <property type="entry name" value="Serpin_dom"/>
</dbReference>
<feature type="signal peptide" evidence="5">
    <location>
        <begin position="1"/>
        <end position="24"/>
    </location>
</feature>
<evidence type="ECO:0000259" key="6">
    <source>
        <dbReference type="SMART" id="SM00093"/>
    </source>
</evidence>
<dbReference type="AlphaFoldDB" id="A0A6J2UIZ9"/>
<evidence type="ECO:0000256" key="2">
    <source>
        <dbReference type="ARBA" id="ARBA00022690"/>
    </source>
</evidence>
<feature type="chain" id="PRO_5026876109" evidence="5">
    <location>
        <begin position="25"/>
        <end position="424"/>
    </location>
</feature>
<dbReference type="OrthoDB" id="671595at2759"/>
<evidence type="ECO:0000256" key="5">
    <source>
        <dbReference type="SAM" id="SignalP"/>
    </source>
</evidence>
<feature type="domain" description="Serpin" evidence="6">
    <location>
        <begin position="46"/>
        <end position="408"/>
    </location>
</feature>
<dbReference type="GeneID" id="115634077"/>
<dbReference type="SMART" id="SM00093">
    <property type="entry name" value="SERPIN"/>
    <property type="match status" value="1"/>
</dbReference>
<evidence type="ECO:0000256" key="4">
    <source>
        <dbReference type="RuleBase" id="RU000411"/>
    </source>
</evidence>
<evidence type="ECO:0000313" key="8">
    <source>
        <dbReference type="RefSeq" id="XP_030387483.1"/>
    </source>
</evidence>
<reference evidence="8" key="1">
    <citation type="submission" date="2025-08" db="UniProtKB">
        <authorList>
            <consortium name="RefSeq"/>
        </authorList>
    </citation>
    <scope>IDENTIFICATION</scope>
    <source>
        <strain evidence="8">11010-0011.00</strain>
        <tissue evidence="8">Whole body</tissue>
    </source>
</reference>